<keyword evidence="7" id="KW-1185">Reference proteome</keyword>
<dbReference type="InterPro" id="IPR047187">
    <property type="entry name" value="SF1_C_Upf1"/>
</dbReference>
<keyword evidence="1" id="KW-0175">Coiled coil</keyword>
<dbReference type="PANTHER" id="PTHR10887">
    <property type="entry name" value="DNA2/NAM7 HELICASE FAMILY"/>
    <property type="match status" value="1"/>
</dbReference>
<dbReference type="InterPro" id="IPR024481">
    <property type="entry name" value="Helicase_Sen1_N"/>
</dbReference>
<feature type="compositionally biased region" description="Polar residues" evidence="2">
    <location>
        <begin position="1233"/>
        <end position="1242"/>
    </location>
</feature>
<dbReference type="InterPro" id="IPR045055">
    <property type="entry name" value="DNA2/NAM7-like"/>
</dbReference>
<dbReference type="Gene3D" id="3.40.50.300">
    <property type="entry name" value="P-loop containing nucleotide triphosphate hydrolases"/>
    <property type="match status" value="2"/>
</dbReference>
<dbReference type="EMBL" id="JAERUA010000001">
    <property type="protein sequence ID" value="KAI1904748.1"/>
    <property type="molecule type" value="Genomic_DNA"/>
</dbReference>
<evidence type="ECO:0000259" key="4">
    <source>
        <dbReference type="Pfam" id="PF13086"/>
    </source>
</evidence>
<feature type="region of interest" description="Disordered" evidence="2">
    <location>
        <begin position="958"/>
        <end position="992"/>
    </location>
</feature>
<dbReference type="Proteomes" id="UP000829720">
    <property type="component" value="Unassembled WGS sequence"/>
</dbReference>
<feature type="compositionally biased region" description="Basic and acidic residues" evidence="2">
    <location>
        <begin position="736"/>
        <end position="749"/>
    </location>
</feature>
<dbReference type="InterPro" id="IPR027417">
    <property type="entry name" value="P-loop_NTPase"/>
</dbReference>
<feature type="compositionally biased region" description="Polar residues" evidence="2">
    <location>
        <begin position="1185"/>
        <end position="1199"/>
    </location>
</feature>
<dbReference type="Pfam" id="PF13086">
    <property type="entry name" value="AAA_11"/>
    <property type="match status" value="1"/>
</dbReference>
<feature type="domain" description="Helicase Sen1 N-terminal" evidence="3">
    <location>
        <begin position="34"/>
        <end position="341"/>
    </location>
</feature>
<feature type="region of interest" description="Disordered" evidence="2">
    <location>
        <begin position="851"/>
        <end position="871"/>
    </location>
</feature>
<evidence type="ECO:0008006" key="8">
    <source>
        <dbReference type="Google" id="ProtNLM"/>
    </source>
</evidence>
<feature type="region of interest" description="Disordered" evidence="2">
    <location>
        <begin position="598"/>
        <end position="655"/>
    </location>
</feature>
<dbReference type="FunFam" id="3.40.50.300:FF:000810">
    <property type="entry name" value="probable helicase senataxin"/>
    <property type="match status" value="1"/>
</dbReference>
<evidence type="ECO:0000313" key="6">
    <source>
        <dbReference type="EMBL" id="KAI1904748.1"/>
    </source>
</evidence>
<dbReference type="PANTHER" id="PTHR10887:SF495">
    <property type="entry name" value="HELICASE SENATAXIN ISOFORM X1-RELATED"/>
    <property type="match status" value="1"/>
</dbReference>
<dbReference type="InterPro" id="IPR041679">
    <property type="entry name" value="DNA2/NAM7-like_C"/>
</dbReference>
<comment type="caution">
    <text evidence="6">The sequence shown here is derived from an EMBL/GenBank/DDBJ whole genome shotgun (WGS) entry which is preliminary data.</text>
</comment>
<feature type="region of interest" description="Disordered" evidence="2">
    <location>
        <begin position="1032"/>
        <end position="1090"/>
    </location>
</feature>
<gene>
    <name evidence="6" type="ORF">AGOR_G00008890</name>
</gene>
<name>A0A8T3EBN8_9TELE</name>
<dbReference type="InterPro" id="IPR041677">
    <property type="entry name" value="DNA2/NAM7_AAA_11"/>
</dbReference>
<reference evidence="6" key="1">
    <citation type="submission" date="2021-01" db="EMBL/GenBank/DDBJ databases">
        <authorList>
            <person name="Zahm M."/>
            <person name="Roques C."/>
            <person name="Cabau C."/>
            <person name="Klopp C."/>
            <person name="Donnadieu C."/>
            <person name="Jouanno E."/>
            <person name="Lampietro C."/>
            <person name="Louis A."/>
            <person name="Herpin A."/>
            <person name="Echchiki A."/>
            <person name="Berthelot C."/>
            <person name="Parey E."/>
            <person name="Roest-Crollius H."/>
            <person name="Braasch I."/>
            <person name="Postlethwait J."/>
            <person name="Bobe J."/>
            <person name="Montfort J."/>
            <person name="Bouchez O."/>
            <person name="Begum T."/>
            <person name="Mejri S."/>
            <person name="Adams A."/>
            <person name="Chen W.-J."/>
            <person name="Guiguen Y."/>
        </authorList>
    </citation>
    <scope>NUCLEOTIDE SEQUENCE</scope>
    <source>
        <tissue evidence="6">Blood</tissue>
    </source>
</reference>
<feature type="domain" description="DNA2/NAM7 helicase-like C-terminal" evidence="5">
    <location>
        <begin position="1962"/>
        <end position="2161"/>
    </location>
</feature>
<feature type="compositionally biased region" description="Polar residues" evidence="2">
    <location>
        <begin position="1068"/>
        <end position="1078"/>
    </location>
</feature>
<feature type="compositionally biased region" description="Polar residues" evidence="2">
    <location>
        <begin position="1206"/>
        <end position="1224"/>
    </location>
</feature>
<feature type="compositionally biased region" description="Polar residues" evidence="2">
    <location>
        <begin position="635"/>
        <end position="644"/>
    </location>
</feature>
<proteinExistence type="predicted"/>
<dbReference type="CDD" id="cd18042">
    <property type="entry name" value="DEXXQc_SETX"/>
    <property type="match status" value="1"/>
</dbReference>
<dbReference type="Pfam" id="PF13087">
    <property type="entry name" value="AAA_12"/>
    <property type="match status" value="1"/>
</dbReference>
<evidence type="ECO:0000256" key="1">
    <source>
        <dbReference type="SAM" id="Coils"/>
    </source>
</evidence>
<dbReference type="SUPFAM" id="SSF52540">
    <property type="entry name" value="P-loop containing nucleoside triphosphate hydrolases"/>
    <property type="match status" value="1"/>
</dbReference>
<feature type="region of interest" description="Disordered" evidence="2">
    <location>
        <begin position="1185"/>
        <end position="1244"/>
    </location>
</feature>
<feature type="compositionally biased region" description="Basic and acidic residues" evidence="2">
    <location>
        <begin position="958"/>
        <end position="973"/>
    </location>
</feature>
<dbReference type="OrthoDB" id="6513042at2759"/>
<feature type="compositionally biased region" description="Basic and acidic residues" evidence="2">
    <location>
        <begin position="1044"/>
        <end position="1067"/>
    </location>
</feature>
<evidence type="ECO:0000259" key="5">
    <source>
        <dbReference type="Pfam" id="PF13087"/>
    </source>
</evidence>
<protein>
    <recommendedName>
        <fullName evidence="8">Helicase senataxin</fullName>
    </recommendedName>
</protein>
<dbReference type="GO" id="GO:0016604">
    <property type="term" value="C:nuclear body"/>
    <property type="evidence" value="ECO:0007669"/>
    <property type="project" value="TreeGrafter"/>
</dbReference>
<accession>A0A8T3EBN8</accession>
<dbReference type="GO" id="GO:0001147">
    <property type="term" value="F:transcription termination site sequence-specific DNA binding"/>
    <property type="evidence" value="ECO:0007669"/>
    <property type="project" value="TreeGrafter"/>
</dbReference>
<evidence type="ECO:0000256" key="2">
    <source>
        <dbReference type="SAM" id="MobiDB-lite"/>
    </source>
</evidence>
<feature type="domain" description="DNA2/NAM7 helicase helicase" evidence="4">
    <location>
        <begin position="1731"/>
        <end position="1955"/>
    </location>
</feature>
<organism evidence="6 7">
    <name type="scientific">Albula goreensis</name>
    <dbReference type="NCBI Taxonomy" id="1534307"/>
    <lineage>
        <taxon>Eukaryota</taxon>
        <taxon>Metazoa</taxon>
        <taxon>Chordata</taxon>
        <taxon>Craniata</taxon>
        <taxon>Vertebrata</taxon>
        <taxon>Euteleostomi</taxon>
        <taxon>Actinopterygii</taxon>
        <taxon>Neopterygii</taxon>
        <taxon>Teleostei</taxon>
        <taxon>Albuliformes</taxon>
        <taxon>Albulidae</taxon>
        <taxon>Albula</taxon>
    </lineage>
</organism>
<sequence>MMNTCRWCTSPAPGATDLLQKYCSGSLSTEDEQAVNEDLCFCLECVVEYHRAREELPSLHKRLWELEVARLLARFSQASETELEEDELLIVEDDQEIQVPKFTAAEYENFLRVPLTEILKYPYLMGHSKLSEMCVEALCNMEKSNSFQVFDKYQGIYLLLVHPNEMVSRWAIRAARSLGKVDRDDFYDLQDIFSSMFSVIELDLFQNSDIDSSYDPKNGKMVLLPRHLFDSTNYKYYWLGICMLLTVLDAQAMDSLLLGPDKQTDIMQCILHTMEKTVEDEDMDPFWPSLQCFMVILDRLGSKVWGHLIEPAPAFQTITGSHSYTTEIENIRQRTMMPKVKVEMESGDDMVTCSQIVYDTNIKEKRKDTRKSSTSAECGSIKYEEMHSLVNVLQSDIGQDMRVHNSTFLWFIPFVQSVMELNDLSTVYIGEIVHYLCGEIKDLINGRLQTCDKVTEFFTLILVFVIELHLSKNCMKFLYYSAPSWVEVIVKCATLPCTVFSKGMDSGSHRVSSTSCLMPLSRNPQVSTVVPQACMQVIRSLLKEGGKLTSHAKCTQFLDILNKKFREVPLKEWNLSVSEVKDLQKCIKELMSLMKDKKPTSVTDNAENPDAITPPPTTSSADPVCVDNCSRPLKSEQSWDSGGHSSKVLESRDHMKVGTGENAFVTVKQEPCDPEETVQPVSEFKSTLQLTRMVPDPGRIQVLKSKLSTSLFCKLQDIAKKQPDTKNVKIGTSDGEQCKIPDKFSRDEPLNPLLGCDEQPTEFQPSMSKSEKSGKSAKNNNFASESGAYSDDVPLSAVKGFLKKSQKVKHLQMKNDRDDNLNQPSLASCEKSDKCLFDSDPEDCYVTERTAQKGKNKGGNAQGTCDKNTHAVEPSGDVIVISDSESAKEDDDTIKCSGNKDIENRFREGKVKIKSEPVSDFGFEKSPCHGDLNEMDSQLFEFETQDYLFSAWSDHSDHKISNNEPAQETKKELSSVNEQFVSPGPSSPGYETEPISDEIIENALLEVEEQLKKQKHSVEPKMSKAEKDVFVKPKALPRMSSGKESPHTQRTEKESLKNRVSRTDKQIKTASPETTSSKLTKDIPTHSLSMPAIVPPRKVRKPIEPASTVEKLGLKKKPRKAFELSQRSLDCVDQLRKHGQGVQVEQTKLKRINRKTKVISPKKLNLKGNKRLLASQDLQFFRQSRAKPQSLQNTFPSEQTNEKQDFGQTKKTNCKWNDILTPSATAEEEQGDNKPSSSTTEHISPYFGGHGIQMKEMIGVSTTATSDKIDGEDLEEDGDGMNLTQMEEVDMEMCSQMEEEDDVFLTQRDPVDMDIESDSQISTEKSPWIERLDEGLNKTAAPHTGFDVQEPSTFHPQDDHIFLKPGLSPLSLKKAKPSTTKIYAPSSRSATLVQEMEKVTKPSPPVTKKQFARPVLPARKISTPQPEFNQPYRGNASVPIQNSTIGSSPHVPSYKTYARPETPVNKEMTRMNSGHKFDQSVLINTILRWNYDMFCSYTQFGIPSDLCSMPLKEVASSYKSYEEYFETFYPLLLINTFEELVKDWIKNTSSRQVISHHLKVVGFEYSNKIASATFTACLSDREVQQQLYPKEDDFVILWLPQTEGMYTRDEPQLLEPRAYFGCVSRSNVSSAGESDRPTLNLIIQTLGNVSSVNNQAVKCQLVGSLVSTIREFRALHLLKSNAMFRPILAPQVAYFQPGQEKIAVLSLPEYNQEQVKAINWGVSITTCLTMNRHSKARRLRVLLCAPSNAAIDSLMKKIIVVFKERCRNIQNPLGNCGDINLVRLGMERTISKNLKPFSLDNQTRVRTQKAQQGHDMDIQRRKVELDKEIDRLSQMCAMVMKNTDKFRKLTDQKSKLLKEREQLGRQLKETRSRKQETQAKVLQDAHVICCTLSTSGSMVLESAFRRLGHEPFSCVIVDEARQATEPETLIPMLYRCPALILVGDPDQLPPTVVSQTAKEKKYDQSLMSRLWRCLHRTARENPHITAPVIFLNKQYRMHPDICQFPSVHIYNRALRTDCDTAVNRCAVTWPFQPYRVFDVTDGQETKDRDSFCNPKEVKLVLFLIKLILEKQIVKVGVITPYNAQKYRIQDSINREMAKEETKRIQVEVDTVDGFQGREMDCIIVSCVRASSEAGSIGFLANRQRMNVTITRAKYSLFILGHLRTLREQRDWGALIQDAGKRGTIIKTREKDFKTDAKQIFKPESGFMRSLSYPPKESSFPNRVEPSGFKSSERVPTGSCAPVTGEKAAR</sequence>
<evidence type="ECO:0000259" key="3">
    <source>
        <dbReference type="Pfam" id="PF12726"/>
    </source>
</evidence>
<dbReference type="CDD" id="cd18808">
    <property type="entry name" value="SF1_C_Upf1"/>
    <property type="match status" value="1"/>
</dbReference>
<feature type="coiled-coil region" evidence="1">
    <location>
        <begin position="1846"/>
        <end position="1880"/>
    </location>
</feature>
<evidence type="ECO:0000313" key="7">
    <source>
        <dbReference type="Proteomes" id="UP000829720"/>
    </source>
</evidence>
<feature type="region of interest" description="Disordered" evidence="2">
    <location>
        <begin position="2207"/>
        <end position="2249"/>
    </location>
</feature>
<feature type="region of interest" description="Disordered" evidence="2">
    <location>
        <begin position="725"/>
        <end position="789"/>
    </location>
</feature>
<dbReference type="Pfam" id="PF12726">
    <property type="entry name" value="SEN1_N"/>
    <property type="match status" value="1"/>
</dbReference>
<dbReference type="GO" id="GO:0006369">
    <property type="term" value="P:termination of RNA polymerase II transcription"/>
    <property type="evidence" value="ECO:0007669"/>
    <property type="project" value="TreeGrafter"/>
</dbReference>
<dbReference type="GO" id="GO:0004386">
    <property type="term" value="F:helicase activity"/>
    <property type="evidence" value="ECO:0007669"/>
    <property type="project" value="InterPro"/>
</dbReference>